<organism evidence="2 3">
    <name type="scientific">Asparagus officinalis</name>
    <name type="common">Garden asparagus</name>
    <dbReference type="NCBI Taxonomy" id="4686"/>
    <lineage>
        <taxon>Eukaryota</taxon>
        <taxon>Viridiplantae</taxon>
        <taxon>Streptophyta</taxon>
        <taxon>Embryophyta</taxon>
        <taxon>Tracheophyta</taxon>
        <taxon>Spermatophyta</taxon>
        <taxon>Magnoliopsida</taxon>
        <taxon>Liliopsida</taxon>
        <taxon>Asparagales</taxon>
        <taxon>Asparagaceae</taxon>
        <taxon>Asparagoideae</taxon>
        <taxon>Asparagus</taxon>
    </lineage>
</organism>
<name>A0A5P1FBS0_ASPOF</name>
<reference evidence="3" key="1">
    <citation type="journal article" date="2017" name="Nat. Commun.">
        <title>The asparagus genome sheds light on the origin and evolution of a young Y chromosome.</title>
        <authorList>
            <person name="Harkess A."/>
            <person name="Zhou J."/>
            <person name="Xu C."/>
            <person name="Bowers J.E."/>
            <person name="Van der Hulst R."/>
            <person name="Ayyampalayam S."/>
            <person name="Mercati F."/>
            <person name="Riccardi P."/>
            <person name="McKain M.R."/>
            <person name="Kakrana A."/>
            <person name="Tang H."/>
            <person name="Ray J."/>
            <person name="Groenendijk J."/>
            <person name="Arikit S."/>
            <person name="Mathioni S.M."/>
            <person name="Nakano M."/>
            <person name="Shan H."/>
            <person name="Telgmann-Rauber A."/>
            <person name="Kanno A."/>
            <person name="Yue Z."/>
            <person name="Chen H."/>
            <person name="Li W."/>
            <person name="Chen Y."/>
            <person name="Xu X."/>
            <person name="Zhang Y."/>
            <person name="Luo S."/>
            <person name="Chen H."/>
            <person name="Gao J."/>
            <person name="Mao Z."/>
            <person name="Pires J.C."/>
            <person name="Luo M."/>
            <person name="Kudrna D."/>
            <person name="Wing R.A."/>
            <person name="Meyers B.C."/>
            <person name="Yi K."/>
            <person name="Kong H."/>
            <person name="Lavrijsen P."/>
            <person name="Sunseri F."/>
            <person name="Falavigna A."/>
            <person name="Ye Y."/>
            <person name="Leebens-Mack J.H."/>
            <person name="Chen G."/>
        </authorList>
    </citation>
    <scope>NUCLEOTIDE SEQUENCE [LARGE SCALE GENOMIC DNA]</scope>
    <source>
        <strain evidence="3">cv. DH0086</strain>
    </source>
</reference>
<feature type="region of interest" description="Disordered" evidence="1">
    <location>
        <begin position="1"/>
        <end position="34"/>
    </location>
</feature>
<evidence type="ECO:0000313" key="3">
    <source>
        <dbReference type="Proteomes" id="UP000243459"/>
    </source>
</evidence>
<dbReference type="EMBL" id="CM007383">
    <property type="protein sequence ID" value="ONK75193.1"/>
    <property type="molecule type" value="Genomic_DNA"/>
</dbReference>
<proteinExistence type="predicted"/>
<feature type="compositionally biased region" description="Low complexity" evidence="1">
    <location>
        <begin position="10"/>
        <end position="22"/>
    </location>
</feature>
<protein>
    <submittedName>
        <fullName evidence="2">Uncharacterized protein</fullName>
    </submittedName>
</protein>
<accession>A0A5P1FBS0</accession>
<dbReference type="AlphaFoldDB" id="A0A5P1FBS0"/>
<gene>
    <name evidence="2" type="ORF">A4U43_C03F14330</name>
</gene>
<dbReference type="Gramene" id="ONK75193">
    <property type="protein sequence ID" value="ONK75193"/>
    <property type="gene ID" value="A4U43_C03F14330"/>
</dbReference>
<keyword evidence="3" id="KW-1185">Reference proteome</keyword>
<evidence type="ECO:0000256" key="1">
    <source>
        <dbReference type="SAM" id="MobiDB-lite"/>
    </source>
</evidence>
<sequence length="98" mass="10731">MASTGWRSHTPAPSSPQTQTSSPAPPPAPTVASKSLQPLLHPMLNFHKAVISNSIANFRPSKEDIDYIARLERFTVITSGAAASNLFPWFTFPLRLEE</sequence>
<dbReference type="Proteomes" id="UP000243459">
    <property type="component" value="Chromosome 3"/>
</dbReference>
<evidence type="ECO:0000313" key="2">
    <source>
        <dbReference type="EMBL" id="ONK75193.1"/>
    </source>
</evidence>